<feature type="domain" description="Zinc knuckle CX2CX4HX4C" evidence="1">
    <location>
        <begin position="42"/>
        <end position="85"/>
    </location>
</feature>
<reference evidence="2 3" key="1">
    <citation type="submission" date="2022-03" db="EMBL/GenBank/DDBJ databases">
        <authorList>
            <person name="Nunn A."/>
            <person name="Chopra R."/>
            <person name="Nunn A."/>
            <person name="Contreras Garrido A."/>
        </authorList>
    </citation>
    <scope>NUCLEOTIDE SEQUENCE [LARGE SCALE GENOMIC DNA]</scope>
</reference>
<sequence length="99" mass="11100">MKKSGKALGKVGTFKEIGKALGKVVNMDLNGARMKVSINADESLQFERKVGFPNGDVGMISLVYEGLYRYCFKCKRVSHKESSCPLLTEDQKKFFKSTR</sequence>
<evidence type="ECO:0000313" key="2">
    <source>
        <dbReference type="EMBL" id="CAH2052064.1"/>
    </source>
</evidence>
<dbReference type="InterPro" id="IPR025836">
    <property type="entry name" value="Zn_knuckle_CX2CX4HX4C"/>
</dbReference>
<gene>
    <name evidence="2" type="ORF">TAV2_LOCUS9085</name>
</gene>
<dbReference type="Pfam" id="PF14392">
    <property type="entry name" value="zf-CCHC_4"/>
    <property type="match status" value="1"/>
</dbReference>
<dbReference type="PANTHER" id="PTHR31286:SF182">
    <property type="entry name" value="ZINC KNUCKLE CX2CX4HX4C DOMAIN-CONTAINING PROTEIN"/>
    <property type="match status" value="1"/>
</dbReference>
<name>A0AAU9RVI6_THLAR</name>
<keyword evidence="3" id="KW-1185">Reference proteome</keyword>
<evidence type="ECO:0000313" key="3">
    <source>
        <dbReference type="Proteomes" id="UP000836841"/>
    </source>
</evidence>
<evidence type="ECO:0000259" key="1">
    <source>
        <dbReference type="Pfam" id="PF14392"/>
    </source>
</evidence>
<feature type="non-terminal residue" evidence="2">
    <location>
        <position position="99"/>
    </location>
</feature>
<dbReference type="PANTHER" id="PTHR31286">
    <property type="entry name" value="GLYCINE-RICH CELL WALL STRUCTURAL PROTEIN 1.8-LIKE"/>
    <property type="match status" value="1"/>
</dbReference>
<dbReference type="EMBL" id="OU466859">
    <property type="protein sequence ID" value="CAH2052064.1"/>
    <property type="molecule type" value="Genomic_DNA"/>
</dbReference>
<protein>
    <recommendedName>
        <fullName evidence="1">Zinc knuckle CX2CX4HX4C domain-containing protein</fullName>
    </recommendedName>
</protein>
<organism evidence="2 3">
    <name type="scientific">Thlaspi arvense</name>
    <name type="common">Field penny-cress</name>
    <dbReference type="NCBI Taxonomy" id="13288"/>
    <lineage>
        <taxon>Eukaryota</taxon>
        <taxon>Viridiplantae</taxon>
        <taxon>Streptophyta</taxon>
        <taxon>Embryophyta</taxon>
        <taxon>Tracheophyta</taxon>
        <taxon>Spermatophyta</taxon>
        <taxon>Magnoliopsida</taxon>
        <taxon>eudicotyledons</taxon>
        <taxon>Gunneridae</taxon>
        <taxon>Pentapetalae</taxon>
        <taxon>rosids</taxon>
        <taxon>malvids</taxon>
        <taxon>Brassicales</taxon>
        <taxon>Brassicaceae</taxon>
        <taxon>Thlaspideae</taxon>
        <taxon>Thlaspi</taxon>
    </lineage>
</organism>
<dbReference type="InterPro" id="IPR040256">
    <property type="entry name" value="At4g02000-like"/>
</dbReference>
<accession>A0AAU9RVI6</accession>
<dbReference type="Proteomes" id="UP000836841">
    <property type="component" value="Chromosome 3"/>
</dbReference>
<dbReference type="AlphaFoldDB" id="A0AAU9RVI6"/>
<proteinExistence type="predicted"/>